<keyword evidence="1" id="KW-0472">Membrane</keyword>
<protein>
    <submittedName>
        <fullName evidence="2">Uncharacterized protein</fullName>
    </submittedName>
</protein>
<sequence length="107" mass="12109">MSRIIEVKAVKFSAIGAQGEFPVTVTTTIILIHIKLFTTGIAGFDLLCLFFILGIRIFRGFSGGKSVLFDDFFISYFNTTKIYFIILNGLESLIKGVNIYYYRFISL</sequence>
<keyword evidence="1" id="KW-1133">Transmembrane helix</keyword>
<dbReference type="EMBL" id="CP006933">
    <property type="protein sequence ID" value="AIS32933.1"/>
    <property type="molecule type" value="Genomic_DNA"/>
</dbReference>
<evidence type="ECO:0000313" key="3">
    <source>
        <dbReference type="Proteomes" id="UP000029661"/>
    </source>
</evidence>
<dbReference type="KEGG" id="mfc:BRM9_2131"/>
<evidence type="ECO:0000313" key="2">
    <source>
        <dbReference type="EMBL" id="AIS32933.1"/>
    </source>
</evidence>
<keyword evidence="1" id="KW-0812">Transmembrane</keyword>
<accession>A0A089ZJ13</accession>
<name>A0A089ZJ13_METFO</name>
<reference evidence="2 3" key="1">
    <citation type="submission" date="2013-12" db="EMBL/GenBank/DDBJ databases">
        <title>The complete genome sequence of Methanobacterium sp. BRM9.</title>
        <authorList>
            <consortium name="Pastoral Greenhouse Gas Research Consortium"/>
            <person name="Kelly W.J."/>
            <person name="Leahy S.C."/>
            <person name="Perry R."/>
            <person name="Li D."/>
            <person name="Altermann E."/>
            <person name="Lambie S.C."/>
            <person name="Attwood G.T."/>
        </authorList>
    </citation>
    <scope>NUCLEOTIDE SEQUENCE [LARGE SCALE GENOMIC DNA]</scope>
    <source>
        <strain evidence="2 3">BRM9</strain>
    </source>
</reference>
<gene>
    <name evidence="2" type="ORF">BRM9_2131</name>
</gene>
<evidence type="ECO:0000256" key="1">
    <source>
        <dbReference type="SAM" id="Phobius"/>
    </source>
</evidence>
<dbReference type="Proteomes" id="UP000029661">
    <property type="component" value="Chromosome"/>
</dbReference>
<organism evidence="2 3">
    <name type="scientific">Methanobacterium formicicum</name>
    <dbReference type="NCBI Taxonomy" id="2162"/>
    <lineage>
        <taxon>Archaea</taxon>
        <taxon>Methanobacteriati</taxon>
        <taxon>Methanobacteriota</taxon>
        <taxon>Methanomada group</taxon>
        <taxon>Methanobacteria</taxon>
        <taxon>Methanobacteriales</taxon>
        <taxon>Methanobacteriaceae</taxon>
        <taxon>Methanobacterium</taxon>
    </lineage>
</organism>
<feature type="transmembrane region" description="Helical" evidence="1">
    <location>
        <begin position="40"/>
        <end position="58"/>
    </location>
</feature>
<proteinExistence type="predicted"/>
<dbReference type="AlphaFoldDB" id="A0A089ZJ13"/>
<dbReference type="STRING" id="2162.BRM9_2131"/>